<dbReference type="Proteomes" id="UP000520876">
    <property type="component" value="Unassembled WGS sequence"/>
</dbReference>
<reference evidence="2 3" key="1">
    <citation type="submission" date="2020-07" db="EMBL/GenBank/DDBJ databases">
        <title>Halomonas sp. QX-2 draft genome sequence.</title>
        <authorList>
            <person name="Qiu X."/>
        </authorList>
    </citation>
    <scope>NUCLEOTIDE SEQUENCE [LARGE SCALE GENOMIC DNA]</scope>
    <source>
        <strain evidence="2 3">QX-2</strain>
    </source>
</reference>
<dbReference type="RefSeq" id="WP_180091065.1">
    <property type="nucleotide sequence ID" value="NZ_JACCGK010000005.1"/>
</dbReference>
<dbReference type="GO" id="GO:0003700">
    <property type="term" value="F:DNA-binding transcription factor activity"/>
    <property type="evidence" value="ECO:0007669"/>
    <property type="project" value="InterPro"/>
</dbReference>
<dbReference type="InterPro" id="IPR036390">
    <property type="entry name" value="WH_DNA-bd_sf"/>
</dbReference>
<evidence type="ECO:0000259" key="1">
    <source>
        <dbReference type="Pfam" id="PF00126"/>
    </source>
</evidence>
<dbReference type="Pfam" id="PF00126">
    <property type="entry name" value="HTH_1"/>
    <property type="match status" value="1"/>
</dbReference>
<dbReference type="EMBL" id="JACCGK010000005">
    <property type="protein sequence ID" value="NYT72089.1"/>
    <property type="molecule type" value="Genomic_DNA"/>
</dbReference>
<evidence type="ECO:0000313" key="3">
    <source>
        <dbReference type="Proteomes" id="UP000520876"/>
    </source>
</evidence>
<dbReference type="AlphaFoldDB" id="A0A7Z0N5P9"/>
<dbReference type="InterPro" id="IPR000847">
    <property type="entry name" value="LysR_HTH_N"/>
</dbReference>
<proteinExistence type="predicted"/>
<dbReference type="Gene3D" id="1.10.10.10">
    <property type="entry name" value="Winged helix-like DNA-binding domain superfamily/Winged helix DNA-binding domain"/>
    <property type="match status" value="1"/>
</dbReference>
<sequence length="52" mass="5720">MNEQQISWDDLAIVEAGSLSGASRALRINHANVFKRLSEMVQSLGVTLFNSD</sequence>
<comment type="caution">
    <text evidence="2">The sequence shown here is derived from an EMBL/GenBank/DDBJ whole genome shotgun (WGS) entry which is preliminary data.</text>
</comment>
<accession>A0A7Z0N5P9</accession>
<dbReference type="SUPFAM" id="SSF46785">
    <property type="entry name" value="Winged helix' DNA-binding domain"/>
    <property type="match status" value="1"/>
</dbReference>
<name>A0A7Z0N5P9_9GAMM</name>
<protein>
    <submittedName>
        <fullName evidence="2">LysR family transcriptional regulator</fullName>
    </submittedName>
</protein>
<evidence type="ECO:0000313" key="2">
    <source>
        <dbReference type="EMBL" id="NYT72089.1"/>
    </source>
</evidence>
<keyword evidence="3" id="KW-1185">Reference proteome</keyword>
<dbReference type="InterPro" id="IPR036388">
    <property type="entry name" value="WH-like_DNA-bd_sf"/>
</dbReference>
<feature type="domain" description="HTH lysR-type" evidence="1">
    <location>
        <begin position="11"/>
        <end position="50"/>
    </location>
</feature>
<organism evidence="2 3">
    <name type="scientific">Vreelandella sedimenti</name>
    <dbReference type="NCBI Taxonomy" id="2729618"/>
    <lineage>
        <taxon>Bacteria</taxon>
        <taxon>Pseudomonadati</taxon>
        <taxon>Pseudomonadota</taxon>
        <taxon>Gammaproteobacteria</taxon>
        <taxon>Oceanospirillales</taxon>
        <taxon>Halomonadaceae</taxon>
        <taxon>Vreelandella</taxon>
    </lineage>
</organism>
<gene>
    <name evidence="2" type="ORF">HZU72_06540</name>
</gene>